<keyword evidence="4" id="KW-1185">Reference proteome</keyword>
<keyword evidence="2" id="KW-1133">Transmembrane helix</keyword>
<evidence type="ECO:0008006" key="5">
    <source>
        <dbReference type="Google" id="ProtNLM"/>
    </source>
</evidence>
<evidence type="ECO:0000256" key="2">
    <source>
        <dbReference type="SAM" id="Phobius"/>
    </source>
</evidence>
<protein>
    <recommendedName>
        <fullName evidence="5">DUF3043 family protein</fullName>
    </recommendedName>
</protein>
<organism evidence="3 4">
    <name type="scientific">Luteimicrobium subarcticum</name>
    <dbReference type="NCBI Taxonomy" id="620910"/>
    <lineage>
        <taxon>Bacteria</taxon>
        <taxon>Bacillati</taxon>
        <taxon>Actinomycetota</taxon>
        <taxon>Actinomycetes</taxon>
        <taxon>Micrococcales</taxon>
        <taxon>Luteimicrobium</taxon>
    </lineage>
</organism>
<comment type="caution">
    <text evidence="3">The sequence shown here is derived from an EMBL/GenBank/DDBJ whole genome shotgun (WGS) entry which is preliminary data.</text>
</comment>
<dbReference type="EMBL" id="PGTZ01000008">
    <property type="protein sequence ID" value="PJI93474.1"/>
    <property type="molecule type" value="Genomic_DNA"/>
</dbReference>
<feature type="compositionally biased region" description="Basic and acidic residues" evidence="1">
    <location>
        <begin position="55"/>
        <end position="74"/>
    </location>
</feature>
<reference evidence="3 4" key="1">
    <citation type="submission" date="2017-11" db="EMBL/GenBank/DDBJ databases">
        <title>Genomic Encyclopedia of Archaeal and Bacterial Type Strains, Phase II (KMG-II): From Individual Species to Whole Genera.</title>
        <authorList>
            <person name="Goeker M."/>
        </authorList>
    </citation>
    <scope>NUCLEOTIDE SEQUENCE [LARGE SCALE GENOMIC DNA]</scope>
    <source>
        <strain evidence="3 4">DSM 22413</strain>
    </source>
</reference>
<feature type="transmembrane region" description="Helical" evidence="2">
    <location>
        <begin position="133"/>
        <end position="156"/>
    </location>
</feature>
<accession>A0A2M8WRE5</accession>
<dbReference type="Pfam" id="PF11241">
    <property type="entry name" value="DUF3043"/>
    <property type="match status" value="1"/>
</dbReference>
<feature type="transmembrane region" description="Helical" evidence="2">
    <location>
        <begin position="107"/>
        <end position="127"/>
    </location>
</feature>
<keyword evidence="2" id="KW-0472">Membrane</keyword>
<gene>
    <name evidence="3" type="ORF">CLV34_2048</name>
</gene>
<dbReference type="Proteomes" id="UP000231586">
    <property type="component" value="Unassembled WGS sequence"/>
</dbReference>
<evidence type="ECO:0000313" key="4">
    <source>
        <dbReference type="Proteomes" id="UP000231586"/>
    </source>
</evidence>
<name>A0A2M8WRE5_9MICO</name>
<dbReference type="AlphaFoldDB" id="A0A2M8WRE5"/>
<evidence type="ECO:0000313" key="3">
    <source>
        <dbReference type="EMBL" id="PJI93474.1"/>
    </source>
</evidence>
<keyword evidence="2" id="KW-0812">Transmembrane</keyword>
<dbReference type="InterPro" id="IPR021403">
    <property type="entry name" value="DUF3043"/>
</dbReference>
<dbReference type="RefSeq" id="WP_245859168.1">
    <property type="nucleotide sequence ID" value="NZ_PGTZ01000008.1"/>
</dbReference>
<evidence type="ECO:0000256" key="1">
    <source>
        <dbReference type="SAM" id="MobiDB-lite"/>
    </source>
</evidence>
<proteinExistence type="predicted"/>
<feature type="region of interest" description="Disordered" evidence="1">
    <location>
        <begin position="1"/>
        <end position="81"/>
    </location>
</feature>
<sequence>MALLRKNNDKPPALTQEPDVVVDDSTVSTGSAGKGKATPKRRDAEAANKRPLVPSDRKAAARDARDKSRADRARAYQGQKAGDERYLAAKDKGADRRYVRDHVDARWNLGEFFLPVALVLFVTMLFAGGSTYASVYTLVALYSLVIVAIFDTFLMWRGLRKRLKAKFGEVRKGTVMYASLRAFQIRRARLPKPAHKKHGVYPE</sequence>